<dbReference type="Proteomes" id="UP001276659">
    <property type="component" value="Unassembled WGS sequence"/>
</dbReference>
<evidence type="ECO:0000313" key="5">
    <source>
        <dbReference type="EMBL" id="KAK3176180.1"/>
    </source>
</evidence>
<protein>
    <recommendedName>
        <fullName evidence="4">O-methyltransferase C-terminal domain-containing protein</fullName>
    </recommendedName>
</protein>
<keyword evidence="2" id="KW-0808">Transferase</keyword>
<dbReference type="Pfam" id="PF00891">
    <property type="entry name" value="Methyltransf_2"/>
    <property type="match status" value="1"/>
</dbReference>
<evidence type="ECO:0000259" key="4">
    <source>
        <dbReference type="Pfam" id="PF00891"/>
    </source>
</evidence>
<dbReference type="PANTHER" id="PTHR43712:SF16">
    <property type="entry name" value="O-METHYLTRANSFERASE ELCB"/>
    <property type="match status" value="1"/>
</dbReference>
<dbReference type="PROSITE" id="PS51683">
    <property type="entry name" value="SAM_OMT_II"/>
    <property type="match status" value="1"/>
</dbReference>
<dbReference type="InterPro" id="IPR016461">
    <property type="entry name" value="COMT-like"/>
</dbReference>
<gene>
    <name evidence="5" type="ORF">OEA41_007503</name>
</gene>
<sequence length="141" mass="15737">MDHLTDNFDFGSIEAGTIVDVGGSHGQVSIPIARNNPQVKCIVQDLPDTIVGLDSRLPEDLKDRISGMAHDFLTPQRVKGADIYLFRLMDISMKAFNNARERDPETWATLFSKADPRFQLKGITLPPEARMAIILAEWQGE</sequence>
<dbReference type="GO" id="GO:0032259">
    <property type="term" value="P:methylation"/>
    <property type="evidence" value="ECO:0007669"/>
    <property type="project" value="UniProtKB-KW"/>
</dbReference>
<dbReference type="InterPro" id="IPR029063">
    <property type="entry name" value="SAM-dependent_MTases_sf"/>
</dbReference>
<evidence type="ECO:0000256" key="1">
    <source>
        <dbReference type="ARBA" id="ARBA00022603"/>
    </source>
</evidence>
<dbReference type="PANTHER" id="PTHR43712">
    <property type="entry name" value="PUTATIVE (AFU_ORTHOLOGUE AFUA_4G14580)-RELATED"/>
    <property type="match status" value="1"/>
</dbReference>
<dbReference type="GO" id="GO:0008171">
    <property type="term" value="F:O-methyltransferase activity"/>
    <property type="evidence" value="ECO:0007669"/>
    <property type="project" value="InterPro"/>
</dbReference>
<dbReference type="Gene3D" id="3.40.50.150">
    <property type="entry name" value="Vaccinia Virus protein VP39"/>
    <property type="match status" value="1"/>
</dbReference>
<name>A0AAD9ZDQ1_9LECA</name>
<dbReference type="InterPro" id="IPR001077">
    <property type="entry name" value="COMT_C"/>
</dbReference>
<evidence type="ECO:0000256" key="2">
    <source>
        <dbReference type="ARBA" id="ARBA00022679"/>
    </source>
</evidence>
<organism evidence="5 6">
    <name type="scientific">Lepraria neglecta</name>
    <dbReference type="NCBI Taxonomy" id="209136"/>
    <lineage>
        <taxon>Eukaryota</taxon>
        <taxon>Fungi</taxon>
        <taxon>Dikarya</taxon>
        <taxon>Ascomycota</taxon>
        <taxon>Pezizomycotina</taxon>
        <taxon>Lecanoromycetes</taxon>
        <taxon>OSLEUM clade</taxon>
        <taxon>Lecanoromycetidae</taxon>
        <taxon>Lecanorales</taxon>
        <taxon>Lecanorineae</taxon>
        <taxon>Stereocaulaceae</taxon>
        <taxon>Lepraria</taxon>
    </lineage>
</organism>
<comment type="caution">
    <text evidence="5">The sequence shown here is derived from an EMBL/GenBank/DDBJ whole genome shotgun (WGS) entry which is preliminary data.</text>
</comment>
<keyword evidence="1" id="KW-0489">Methyltransferase</keyword>
<dbReference type="EMBL" id="JASNWA010000004">
    <property type="protein sequence ID" value="KAK3176180.1"/>
    <property type="molecule type" value="Genomic_DNA"/>
</dbReference>
<accession>A0AAD9ZDQ1</accession>
<proteinExistence type="predicted"/>
<keyword evidence="3" id="KW-0949">S-adenosyl-L-methionine</keyword>
<dbReference type="AlphaFoldDB" id="A0AAD9ZDQ1"/>
<keyword evidence="6" id="KW-1185">Reference proteome</keyword>
<dbReference type="SUPFAM" id="SSF53335">
    <property type="entry name" value="S-adenosyl-L-methionine-dependent methyltransferases"/>
    <property type="match status" value="1"/>
</dbReference>
<feature type="domain" description="O-methyltransferase C-terminal" evidence="4">
    <location>
        <begin position="6"/>
        <end position="86"/>
    </location>
</feature>
<evidence type="ECO:0000313" key="6">
    <source>
        <dbReference type="Proteomes" id="UP001276659"/>
    </source>
</evidence>
<reference evidence="5" key="1">
    <citation type="submission" date="2022-11" db="EMBL/GenBank/DDBJ databases">
        <title>Chromosomal genome sequence assembly and mating type (MAT) locus characterization of the leprose asexual lichenized fungus Lepraria neglecta (Nyl.) Erichsen.</title>
        <authorList>
            <person name="Allen J.L."/>
            <person name="Pfeffer B."/>
        </authorList>
    </citation>
    <scope>NUCLEOTIDE SEQUENCE</scope>
    <source>
        <strain evidence="5">Allen 5258</strain>
    </source>
</reference>
<evidence type="ECO:0000256" key="3">
    <source>
        <dbReference type="ARBA" id="ARBA00022691"/>
    </source>
</evidence>